<comment type="caution">
    <text evidence="3">The sequence shown here is derived from an EMBL/GenBank/DDBJ whole genome shotgun (WGS) entry which is preliminary data.</text>
</comment>
<dbReference type="InterPro" id="IPR015942">
    <property type="entry name" value="Asp/Glu/hydantoin_racemase"/>
</dbReference>
<protein>
    <submittedName>
        <fullName evidence="3">Aspartate racemase</fullName>
    </submittedName>
</protein>
<dbReference type="PANTHER" id="PTHR21198">
    <property type="entry name" value="GLUTAMATE RACEMASE"/>
    <property type="match status" value="1"/>
</dbReference>
<dbReference type="Gene3D" id="3.40.50.1860">
    <property type="match status" value="2"/>
</dbReference>
<evidence type="ECO:0000313" key="4">
    <source>
        <dbReference type="Proteomes" id="UP000230842"/>
    </source>
</evidence>
<evidence type="ECO:0000256" key="1">
    <source>
        <dbReference type="ARBA" id="ARBA00007847"/>
    </source>
</evidence>
<dbReference type="Proteomes" id="UP000230842">
    <property type="component" value="Unassembled WGS sequence"/>
</dbReference>
<evidence type="ECO:0000313" key="3">
    <source>
        <dbReference type="EMBL" id="PJJ53446.1"/>
    </source>
</evidence>
<keyword evidence="4" id="KW-1185">Reference proteome</keyword>
<proteinExistence type="inferred from homology"/>
<name>A0A0B2B3X2_9ACTN</name>
<keyword evidence="2" id="KW-0413">Isomerase</keyword>
<reference evidence="3 4" key="1">
    <citation type="submission" date="2017-11" db="EMBL/GenBank/DDBJ databases">
        <title>Genomic Encyclopedia of Archaeal and Bacterial Type Strains, Phase II (KMG-II): From Individual Species to Whole Genera.</title>
        <authorList>
            <person name="Goeker M."/>
        </authorList>
    </citation>
    <scope>NUCLEOTIDE SEQUENCE [LARGE SCALE GENOMIC DNA]</scope>
    <source>
        <strain evidence="3 4">DSM 27763</strain>
    </source>
</reference>
<dbReference type="EMBL" id="PGEZ01000002">
    <property type="protein sequence ID" value="PJJ53446.1"/>
    <property type="molecule type" value="Genomic_DNA"/>
</dbReference>
<dbReference type="Pfam" id="PF01177">
    <property type="entry name" value="Asp_Glu_race"/>
    <property type="match status" value="1"/>
</dbReference>
<dbReference type="SUPFAM" id="SSF53681">
    <property type="entry name" value="Aspartate/glutamate racemase"/>
    <property type="match status" value="2"/>
</dbReference>
<dbReference type="RefSeq" id="WP_039361891.1">
    <property type="nucleotide sequence ID" value="NZ_PGEZ01000002.1"/>
</dbReference>
<comment type="similarity">
    <text evidence="1">Belongs to the aspartate/glutamate racemases family.</text>
</comment>
<gene>
    <name evidence="3" type="ORF">CLV56_2935</name>
</gene>
<dbReference type="OrthoDB" id="9803739at2"/>
<sequence length="231" mass="24509">MRRIGLVGGMSWESSALYYQLVNEHVRDRLGGFHSALCTMASVDFHDVEALQAADDWDRAGELLAREAAALEAGGAECLVLCTNTMHLVADRITDAVSIPLLHIVDVAADAIAAAGVTTVALLATGYTMSSPLYPDRLADRGIETIVPDAADRETVHAIIYDELVQGVVRDASRAAYVEVIDRLVERGAQGVILGCTEIELLVGQGDVDVPVFPTTALHAVAAVDFALARG</sequence>
<dbReference type="PANTHER" id="PTHR21198:SF7">
    <property type="entry name" value="ASPARTATE-GLUTAMATE RACEMASE FAMILY"/>
    <property type="match status" value="1"/>
</dbReference>
<accession>A0A0B2B3X2</accession>
<dbReference type="AlphaFoldDB" id="A0A0B2B3X2"/>
<dbReference type="GO" id="GO:0047661">
    <property type="term" value="F:amino-acid racemase activity"/>
    <property type="evidence" value="ECO:0007669"/>
    <property type="project" value="InterPro"/>
</dbReference>
<dbReference type="NCBIfam" id="TIGR00035">
    <property type="entry name" value="asp_race"/>
    <property type="match status" value="1"/>
</dbReference>
<dbReference type="InterPro" id="IPR001920">
    <property type="entry name" value="Asp/Glu_race"/>
</dbReference>
<dbReference type="InterPro" id="IPR004380">
    <property type="entry name" value="Asp_race"/>
</dbReference>
<evidence type="ECO:0000256" key="2">
    <source>
        <dbReference type="ARBA" id="ARBA00023235"/>
    </source>
</evidence>
<organism evidence="3 4">
    <name type="scientific">Mumia flava</name>
    <dbReference type="NCBI Taxonomy" id="1348852"/>
    <lineage>
        <taxon>Bacteria</taxon>
        <taxon>Bacillati</taxon>
        <taxon>Actinomycetota</taxon>
        <taxon>Actinomycetes</taxon>
        <taxon>Propionibacteriales</taxon>
        <taxon>Nocardioidaceae</taxon>
        <taxon>Mumia</taxon>
    </lineage>
</organism>